<reference evidence="2" key="1">
    <citation type="journal article" date="2015" name="Nat. Genet.">
        <title>The genome and transcriptome of the zoonotic hookworm Ancylostoma ceylanicum identify infection-specific gene families.</title>
        <authorList>
            <person name="Schwarz E.M."/>
            <person name="Hu Y."/>
            <person name="Antoshechkin I."/>
            <person name="Miller M.M."/>
            <person name="Sternberg P.W."/>
            <person name="Aroian R.V."/>
        </authorList>
    </citation>
    <scope>NUCLEOTIDE SEQUENCE</scope>
    <source>
        <strain evidence="2">HY135</strain>
    </source>
</reference>
<evidence type="ECO:0000313" key="1">
    <source>
        <dbReference type="EMBL" id="EYC22870.1"/>
    </source>
</evidence>
<dbReference type="OrthoDB" id="5975154at2759"/>
<gene>
    <name evidence="1" type="primary">Acey_s0016.g2996</name>
    <name evidence="1" type="ORF">Y032_0016g2996</name>
</gene>
<evidence type="ECO:0000313" key="2">
    <source>
        <dbReference type="Proteomes" id="UP000024635"/>
    </source>
</evidence>
<dbReference type="AlphaFoldDB" id="A0A016V5Y1"/>
<protein>
    <submittedName>
        <fullName evidence="1">Uncharacterized protein</fullName>
    </submittedName>
</protein>
<proteinExistence type="predicted"/>
<sequence length="265" mass="30159">MRGIIRIFGTLLSLILDSKFVEPINLALVDVLLHFRGILAVTLMAEWQLFSLRIEQIELDYNEDPHSPRSDTSEMVIVNKVTSEEITTNESQRIAILEEQLDQLKQVILRELPHLDPLLNAKVPPQEVFVEGSSEKNEDKPPILKRVSFRVERHPANLPSAAENATFESDQSNGNRNRNYAEWRPMCYRFNGELGLSDSCRNVTSSIQRADIAQRDHLCSICLKPHEGTCRKQLKCIYCDKSDHHRALCGTTAAYEGRGELAHHC</sequence>
<comment type="caution">
    <text evidence="1">The sequence shown here is derived from an EMBL/GenBank/DDBJ whole genome shotgun (WGS) entry which is preliminary data.</text>
</comment>
<dbReference type="Proteomes" id="UP000024635">
    <property type="component" value="Unassembled WGS sequence"/>
</dbReference>
<organism evidence="1 2">
    <name type="scientific">Ancylostoma ceylanicum</name>
    <dbReference type="NCBI Taxonomy" id="53326"/>
    <lineage>
        <taxon>Eukaryota</taxon>
        <taxon>Metazoa</taxon>
        <taxon>Ecdysozoa</taxon>
        <taxon>Nematoda</taxon>
        <taxon>Chromadorea</taxon>
        <taxon>Rhabditida</taxon>
        <taxon>Rhabditina</taxon>
        <taxon>Rhabditomorpha</taxon>
        <taxon>Strongyloidea</taxon>
        <taxon>Ancylostomatidae</taxon>
        <taxon>Ancylostomatinae</taxon>
        <taxon>Ancylostoma</taxon>
    </lineage>
</organism>
<accession>A0A016V5Y1</accession>
<keyword evidence="2" id="KW-1185">Reference proteome</keyword>
<dbReference type="EMBL" id="JARK01001352">
    <property type="protein sequence ID" value="EYC22870.1"/>
    <property type="molecule type" value="Genomic_DNA"/>
</dbReference>
<name>A0A016V5Y1_9BILA</name>